<sequence>MHGKGWSIINSLLDAEALVDNIATSVDPAAEIAFTVVGNFEETGDADQNAVCDYFEAEAL</sequence>
<dbReference type="AlphaFoldDB" id="A0A0F8ZQG7"/>
<gene>
    <name evidence="1" type="ORF">LCGC14_2666490</name>
</gene>
<accession>A0A0F8ZQG7</accession>
<name>A0A0F8ZQG7_9ZZZZ</name>
<reference evidence="1" key="1">
    <citation type="journal article" date="2015" name="Nature">
        <title>Complex archaea that bridge the gap between prokaryotes and eukaryotes.</title>
        <authorList>
            <person name="Spang A."/>
            <person name="Saw J.H."/>
            <person name="Jorgensen S.L."/>
            <person name="Zaremba-Niedzwiedzka K."/>
            <person name="Martijn J."/>
            <person name="Lind A.E."/>
            <person name="van Eijk R."/>
            <person name="Schleper C."/>
            <person name="Guy L."/>
            <person name="Ettema T.J."/>
        </authorList>
    </citation>
    <scope>NUCLEOTIDE SEQUENCE</scope>
</reference>
<comment type="caution">
    <text evidence="1">The sequence shown here is derived from an EMBL/GenBank/DDBJ whole genome shotgun (WGS) entry which is preliminary data.</text>
</comment>
<proteinExistence type="predicted"/>
<dbReference type="EMBL" id="LAZR01046640">
    <property type="protein sequence ID" value="KKK96068.1"/>
    <property type="molecule type" value="Genomic_DNA"/>
</dbReference>
<evidence type="ECO:0000313" key="1">
    <source>
        <dbReference type="EMBL" id="KKK96068.1"/>
    </source>
</evidence>
<organism evidence="1">
    <name type="scientific">marine sediment metagenome</name>
    <dbReference type="NCBI Taxonomy" id="412755"/>
    <lineage>
        <taxon>unclassified sequences</taxon>
        <taxon>metagenomes</taxon>
        <taxon>ecological metagenomes</taxon>
    </lineage>
</organism>
<protein>
    <submittedName>
        <fullName evidence="1">Uncharacterized protein</fullName>
    </submittedName>
</protein>